<dbReference type="PROSITE" id="PS50181">
    <property type="entry name" value="FBOX"/>
    <property type="match status" value="1"/>
</dbReference>
<evidence type="ECO:0000313" key="3">
    <source>
        <dbReference type="Proteomes" id="UP000230233"/>
    </source>
</evidence>
<name>A0A2G5TWY5_9PELO</name>
<proteinExistence type="predicted"/>
<evidence type="ECO:0000259" key="1">
    <source>
        <dbReference type="PROSITE" id="PS50181"/>
    </source>
</evidence>
<reference evidence="3" key="1">
    <citation type="submission" date="2017-10" db="EMBL/GenBank/DDBJ databases">
        <title>Rapid genome shrinkage in a self-fertile nematode reveals novel sperm competition proteins.</title>
        <authorList>
            <person name="Yin D."/>
            <person name="Schwarz E.M."/>
            <person name="Thomas C.G."/>
            <person name="Felde R.L."/>
            <person name="Korf I.F."/>
            <person name="Cutter A.D."/>
            <person name="Schartner C.M."/>
            <person name="Ralston E.J."/>
            <person name="Meyer B.J."/>
            <person name="Haag E.S."/>
        </authorList>
    </citation>
    <scope>NUCLEOTIDE SEQUENCE [LARGE SCALE GENOMIC DNA]</scope>
    <source>
        <strain evidence="3">JU1422</strain>
    </source>
</reference>
<protein>
    <recommendedName>
        <fullName evidence="1">F-box domain-containing protein</fullName>
    </recommendedName>
</protein>
<comment type="caution">
    <text evidence="2">The sequence shown here is derived from an EMBL/GenBank/DDBJ whole genome shotgun (WGS) entry which is preliminary data.</text>
</comment>
<evidence type="ECO:0000313" key="2">
    <source>
        <dbReference type="EMBL" id="PIC31641.1"/>
    </source>
</evidence>
<dbReference type="EMBL" id="PDUG01000004">
    <property type="protein sequence ID" value="PIC31641.1"/>
    <property type="molecule type" value="Genomic_DNA"/>
</dbReference>
<sequence>MSVHEAEMAFLQLFEQLEIQSKSSKRRFPLLKLPRVVLLECIENLDIFEIIFFSLLSKRVKSIAKSVCLNLLDIHMSSTEKGPQIWFKLPNTPGLDWTIDYSTEIEVAAYPFFQSFFDGPHANHFLFIYDNGIEDLKQMVDHICEVFRSPISGIYIFDESHIEWIERIIKFQPTDRVWINKDIIKSVETLDRVFKNLKGTKYFRLESISIDENFQYKEPIPFRSITIDNSHWVTLSSILNGTNSIIRLYESKFTSKDINTILKEWQTGSKLRNLEFLLIQTTTSLDAAEVFEELNWTDGDEIDGRPTTVSTLPDSKDNNFFALRYNRRSIEDSKRMTEHICEVLRSPIRDIQIAHQSIIEWIIKFQPTVRNVWIWNNAITSVGTLDRILKHLKVTDCVGFDSDSVAIKKKFQITEPLPSRSISIRNSYWLTVPAILNGNNSVIQLFDSKFTSKDVNTLLKEWLIGSKLRNLEYLSIHTTTLLDSDEVLKDLNWTDGDENDGRPNTVILFSLLSKRAKSIAKLVHWTPLDICLKTESPPEIQLKCSINPCREWYIEFNKEKESSEYPYFNSYMTGSREVNFLFLKDNGNAMEDLKQMTDHIGEVFRSPISGIDISEESLIEWIIKFQPTIRKVWIWNNVITSVGSYFKKSQSY</sequence>
<accession>A0A2G5TWY5</accession>
<dbReference type="AlphaFoldDB" id="A0A2G5TWY5"/>
<keyword evidence="3" id="KW-1185">Reference proteome</keyword>
<dbReference type="PANTHER" id="PTHR21503:SF8">
    <property type="entry name" value="F-BOX ASSOCIATED DOMAIN-CONTAINING PROTEIN-RELATED"/>
    <property type="match status" value="1"/>
</dbReference>
<gene>
    <name evidence="2" type="primary">Cnig_chr_IV.g12272</name>
    <name evidence="2" type="ORF">B9Z55_012272</name>
</gene>
<dbReference type="Pfam" id="PF07735">
    <property type="entry name" value="FBA_2"/>
    <property type="match status" value="2"/>
</dbReference>
<dbReference type="InterPro" id="IPR012885">
    <property type="entry name" value="F-box_Sdz-33"/>
</dbReference>
<dbReference type="Pfam" id="PF00646">
    <property type="entry name" value="F-box"/>
    <property type="match status" value="1"/>
</dbReference>
<organism evidence="2 3">
    <name type="scientific">Caenorhabditis nigoni</name>
    <dbReference type="NCBI Taxonomy" id="1611254"/>
    <lineage>
        <taxon>Eukaryota</taxon>
        <taxon>Metazoa</taxon>
        <taxon>Ecdysozoa</taxon>
        <taxon>Nematoda</taxon>
        <taxon>Chromadorea</taxon>
        <taxon>Rhabditida</taxon>
        <taxon>Rhabditina</taxon>
        <taxon>Rhabditomorpha</taxon>
        <taxon>Rhabditoidea</taxon>
        <taxon>Rhabditidae</taxon>
        <taxon>Peloderinae</taxon>
        <taxon>Caenorhabditis</taxon>
    </lineage>
</organism>
<feature type="domain" description="F-box" evidence="1">
    <location>
        <begin position="27"/>
        <end position="89"/>
    </location>
</feature>
<dbReference type="InterPro" id="IPR001810">
    <property type="entry name" value="F-box_dom"/>
</dbReference>
<dbReference type="Proteomes" id="UP000230233">
    <property type="component" value="Chromosome IV"/>
</dbReference>
<dbReference type="PANTHER" id="PTHR21503">
    <property type="entry name" value="F-BOX-CONTAINING HYPOTHETICAL PROTEIN C.ELEGANS"/>
    <property type="match status" value="1"/>
</dbReference>